<accession>A0A7C5IZG1</accession>
<dbReference type="Proteomes" id="UP000886100">
    <property type="component" value="Unassembled WGS sequence"/>
</dbReference>
<protein>
    <submittedName>
        <fullName evidence="3">Lipopolysaccharide heptosyltransferase 1</fullName>
    </submittedName>
</protein>
<organism evidence="3">
    <name type="scientific">Thiolapillus brandeum</name>
    <dbReference type="NCBI Taxonomy" id="1076588"/>
    <lineage>
        <taxon>Bacteria</taxon>
        <taxon>Pseudomonadati</taxon>
        <taxon>Pseudomonadota</taxon>
        <taxon>Gammaproteobacteria</taxon>
        <taxon>Chromatiales</taxon>
        <taxon>Sedimenticolaceae</taxon>
        <taxon>Thiolapillus</taxon>
    </lineage>
</organism>
<dbReference type="GO" id="GO:0008713">
    <property type="term" value="F:ADP-heptose-lipopolysaccharide heptosyltransferase activity"/>
    <property type="evidence" value="ECO:0007669"/>
    <property type="project" value="TreeGrafter"/>
</dbReference>
<dbReference type="AlphaFoldDB" id="A0A7C5IZG1"/>
<evidence type="ECO:0000313" key="3">
    <source>
        <dbReference type="EMBL" id="HHH13393.1"/>
    </source>
</evidence>
<dbReference type="Pfam" id="PF01075">
    <property type="entry name" value="Glyco_transf_9"/>
    <property type="match status" value="1"/>
</dbReference>
<keyword evidence="2" id="KW-0808">Transferase</keyword>
<dbReference type="InterPro" id="IPR051199">
    <property type="entry name" value="LPS_LOS_Heptosyltrfase"/>
</dbReference>
<dbReference type="EMBL" id="DROM01000251">
    <property type="protein sequence ID" value="HHH13393.1"/>
    <property type="molecule type" value="Genomic_DNA"/>
</dbReference>
<name>A0A7C5IZG1_9GAMM</name>
<evidence type="ECO:0000256" key="2">
    <source>
        <dbReference type="ARBA" id="ARBA00022679"/>
    </source>
</evidence>
<proteinExistence type="predicted"/>
<dbReference type="SUPFAM" id="SSF53756">
    <property type="entry name" value="UDP-Glycosyltransferase/glycogen phosphorylase"/>
    <property type="match status" value="1"/>
</dbReference>
<dbReference type="GO" id="GO:0005829">
    <property type="term" value="C:cytosol"/>
    <property type="evidence" value="ECO:0007669"/>
    <property type="project" value="TreeGrafter"/>
</dbReference>
<comment type="caution">
    <text evidence="3">The sequence shown here is derived from an EMBL/GenBank/DDBJ whole genome shotgun (WGS) entry which is preliminary data.</text>
</comment>
<dbReference type="InterPro" id="IPR002201">
    <property type="entry name" value="Glyco_trans_9"/>
</dbReference>
<sequence length="120" mass="12427">RAERLCGESGAGELLPALDLDGLKARLARAAGVVGVDSGLAHVAAALGTPAVILYGPTRTGLTGAVGPRQRNLESDLDCAPCLKRQCPRPGRGRVEPACFEALAPERAWKALQAQMEGCP</sequence>
<feature type="non-terminal residue" evidence="3">
    <location>
        <position position="1"/>
    </location>
</feature>
<gene>
    <name evidence="3" type="ORF">ENJ98_04085</name>
</gene>
<dbReference type="GO" id="GO:0009244">
    <property type="term" value="P:lipopolysaccharide core region biosynthetic process"/>
    <property type="evidence" value="ECO:0007669"/>
    <property type="project" value="TreeGrafter"/>
</dbReference>
<keyword evidence="1" id="KW-0328">Glycosyltransferase</keyword>
<dbReference type="PANTHER" id="PTHR30160">
    <property type="entry name" value="TETRAACYLDISACCHARIDE 4'-KINASE-RELATED"/>
    <property type="match status" value="1"/>
</dbReference>
<dbReference type="Gene3D" id="3.40.50.2000">
    <property type="entry name" value="Glycogen Phosphorylase B"/>
    <property type="match status" value="1"/>
</dbReference>
<reference evidence="3" key="1">
    <citation type="journal article" date="2020" name="mSystems">
        <title>Genome- and Community-Level Interaction Insights into Carbon Utilization and Element Cycling Functions of Hydrothermarchaeota in Hydrothermal Sediment.</title>
        <authorList>
            <person name="Zhou Z."/>
            <person name="Liu Y."/>
            <person name="Xu W."/>
            <person name="Pan J."/>
            <person name="Luo Z.H."/>
            <person name="Li M."/>
        </authorList>
    </citation>
    <scope>NUCLEOTIDE SEQUENCE [LARGE SCALE GENOMIC DNA]</scope>
    <source>
        <strain evidence="3">HyVt-535</strain>
    </source>
</reference>
<evidence type="ECO:0000256" key="1">
    <source>
        <dbReference type="ARBA" id="ARBA00022676"/>
    </source>
</evidence>
<dbReference type="PANTHER" id="PTHR30160:SF19">
    <property type="entry name" value="LIPOPOLYSACCHARIDE HEPTOSYLTRANSFERASE 1"/>
    <property type="match status" value="1"/>
</dbReference>